<dbReference type="STRING" id="1346286.SAMN05444362_104131"/>
<dbReference type="OrthoDB" id="9789797at2"/>
<dbReference type="PANTHER" id="PTHR42755">
    <property type="entry name" value="3-DEOXY-MANNO-OCTULOSONATE CYTIDYLYLTRANSFERASE"/>
    <property type="match status" value="1"/>
</dbReference>
<dbReference type="InterPro" id="IPR039901">
    <property type="entry name" value="Kdotransferase"/>
</dbReference>
<name>A0A1M4ZM17_9BACT</name>
<gene>
    <name evidence="10" type="ORF">SAMN05444362_104131</name>
</gene>
<reference evidence="11" key="1">
    <citation type="submission" date="2016-11" db="EMBL/GenBank/DDBJ databases">
        <authorList>
            <person name="Varghese N."/>
            <person name="Submissions S."/>
        </authorList>
    </citation>
    <scope>NUCLEOTIDE SEQUENCE [LARGE SCALE GENOMIC DNA]</scope>
    <source>
        <strain evidence="11">DSM 27370</strain>
    </source>
</reference>
<dbReference type="Pfam" id="PF04413">
    <property type="entry name" value="Glycos_transf_N"/>
    <property type="match status" value="1"/>
</dbReference>
<feature type="active site" description="Proton acceptor" evidence="7">
    <location>
        <position position="57"/>
    </location>
</feature>
<dbReference type="EC" id="2.4.99.12" evidence="2 8"/>
<evidence type="ECO:0000256" key="4">
    <source>
        <dbReference type="ARBA" id="ARBA00022679"/>
    </source>
</evidence>
<evidence type="ECO:0000256" key="8">
    <source>
        <dbReference type="RuleBase" id="RU365103"/>
    </source>
</evidence>
<comment type="pathway">
    <text evidence="1 8">Bacterial outer membrane biogenesis; LPS core biosynthesis.</text>
</comment>
<feature type="domain" description="3-deoxy-D-manno-octulosonic-acid transferase N-terminal" evidence="9">
    <location>
        <begin position="39"/>
        <end position="203"/>
    </location>
</feature>
<dbReference type="UniPathway" id="UPA00958"/>
<dbReference type="SUPFAM" id="SSF53756">
    <property type="entry name" value="UDP-Glycosyltransferase/glycogen phosphorylase"/>
    <property type="match status" value="1"/>
</dbReference>
<keyword evidence="8" id="KW-0448">Lipopolysaccharide biosynthesis</keyword>
<accession>A0A1M4ZM17</accession>
<protein>
    <recommendedName>
        <fullName evidence="3 8">3-deoxy-D-manno-octulosonic acid transferase</fullName>
        <shortName evidence="8">Kdo transferase</shortName>
        <ecNumber evidence="2 8">2.4.99.12</ecNumber>
    </recommendedName>
    <alternativeName>
        <fullName evidence="5 8">Lipid IV(A) 3-deoxy-D-manno-octulosonic acid transferase</fullName>
    </alternativeName>
</protein>
<evidence type="ECO:0000256" key="5">
    <source>
        <dbReference type="ARBA" id="ARBA00031445"/>
    </source>
</evidence>
<evidence type="ECO:0000256" key="1">
    <source>
        <dbReference type="ARBA" id="ARBA00004713"/>
    </source>
</evidence>
<dbReference type="EMBL" id="FQUC01000004">
    <property type="protein sequence ID" value="SHF19109.1"/>
    <property type="molecule type" value="Genomic_DNA"/>
</dbReference>
<dbReference type="GO" id="GO:0043842">
    <property type="term" value="F:Kdo transferase activity"/>
    <property type="evidence" value="ECO:0007669"/>
    <property type="project" value="UniProtKB-EC"/>
</dbReference>
<dbReference type="Gene3D" id="3.40.50.2000">
    <property type="entry name" value="Glycogen Phosphorylase B"/>
    <property type="match status" value="1"/>
</dbReference>
<keyword evidence="4 8" id="KW-0808">Transferase</keyword>
<evidence type="ECO:0000256" key="7">
    <source>
        <dbReference type="PIRSR" id="PIRSR639901-1"/>
    </source>
</evidence>
<dbReference type="Proteomes" id="UP000184480">
    <property type="component" value="Unassembled WGS sequence"/>
</dbReference>
<evidence type="ECO:0000256" key="3">
    <source>
        <dbReference type="ARBA" id="ARBA00019077"/>
    </source>
</evidence>
<comment type="function">
    <text evidence="8">Involved in lipopolysaccharide (LPS) biosynthesis. Catalyzes the transfer of 3-deoxy-D-manno-octulosonate (Kdo) residue(s) from CMP-Kdo to lipid IV(A), the tetraacyldisaccharide-1,4'-bisphosphate precursor of lipid A.</text>
</comment>
<organism evidence="10 11">
    <name type="scientific">Dysgonomonas macrotermitis</name>
    <dbReference type="NCBI Taxonomy" id="1346286"/>
    <lineage>
        <taxon>Bacteria</taxon>
        <taxon>Pseudomonadati</taxon>
        <taxon>Bacteroidota</taxon>
        <taxon>Bacteroidia</taxon>
        <taxon>Bacteroidales</taxon>
        <taxon>Dysgonomonadaceae</taxon>
        <taxon>Dysgonomonas</taxon>
    </lineage>
</organism>
<dbReference type="GO" id="GO:0009244">
    <property type="term" value="P:lipopolysaccharide core region biosynthetic process"/>
    <property type="evidence" value="ECO:0007669"/>
    <property type="project" value="UniProtKB-UniRule"/>
</dbReference>
<evidence type="ECO:0000259" key="9">
    <source>
        <dbReference type="Pfam" id="PF04413"/>
    </source>
</evidence>
<evidence type="ECO:0000313" key="10">
    <source>
        <dbReference type="EMBL" id="SHF19109.1"/>
    </source>
</evidence>
<dbReference type="InterPro" id="IPR038107">
    <property type="entry name" value="Glycos_transf_N_sf"/>
</dbReference>
<dbReference type="GO" id="GO:0009245">
    <property type="term" value="P:lipid A biosynthetic process"/>
    <property type="evidence" value="ECO:0007669"/>
    <property type="project" value="TreeGrafter"/>
</dbReference>
<comment type="catalytic activity">
    <reaction evidence="6 8">
        <text>lipid IVA (E. coli) + CMP-3-deoxy-beta-D-manno-octulosonate = alpha-Kdo-(2-&gt;6)-lipid IVA (E. coli) + CMP + H(+)</text>
        <dbReference type="Rhea" id="RHEA:28066"/>
        <dbReference type="ChEBI" id="CHEBI:15378"/>
        <dbReference type="ChEBI" id="CHEBI:58603"/>
        <dbReference type="ChEBI" id="CHEBI:60364"/>
        <dbReference type="ChEBI" id="CHEBI:60377"/>
        <dbReference type="ChEBI" id="CHEBI:85987"/>
        <dbReference type="EC" id="2.4.99.12"/>
    </reaction>
</comment>
<dbReference type="PANTHER" id="PTHR42755:SF1">
    <property type="entry name" value="3-DEOXY-D-MANNO-OCTULOSONIC ACID TRANSFERASE, MITOCHONDRIAL-RELATED"/>
    <property type="match status" value="1"/>
</dbReference>
<dbReference type="RefSeq" id="WP_062184066.1">
    <property type="nucleotide sequence ID" value="NZ_BBXL01000025.1"/>
</dbReference>
<evidence type="ECO:0000256" key="6">
    <source>
        <dbReference type="ARBA" id="ARBA00049183"/>
    </source>
</evidence>
<dbReference type="AlphaFoldDB" id="A0A1M4ZM17"/>
<proteinExistence type="inferred from homology"/>
<dbReference type="Gene3D" id="3.40.50.11720">
    <property type="entry name" value="3-Deoxy-D-manno-octulosonic-acid transferase, N-terminal domain"/>
    <property type="match status" value="1"/>
</dbReference>
<dbReference type="InterPro" id="IPR007507">
    <property type="entry name" value="Glycos_transf_N"/>
</dbReference>
<dbReference type="GO" id="GO:0005886">
    <property type="term" value="C:plasma membrane"/>
    <property type="evidence" value="ECO:0007669"/>
    <property type="project" value="UniProtKB-SubCell"/>
</dbReference>
<comment type="similarity">
    <text evidence="8">Belongs to the glycosyltransferase group 1 family.</text>
</comment>
<evidence type="ECO:0000256" key="2">
    <source>
        <dbReference type="ARBA" id="ARBA00012621"/>
    </source>
</evidence>
<keyword evidence="8" id="KW-1003">Cell membrane</keyword>
<keyword evidence="8" id="KW-0472">Membrane</keyword>
<sequence>MYNFVIGLYALIVNLISPFHRKARLMVKGHREVYHKLKDKIDSNAKYIWLHAASLGEFEQGRPILERIKADHPEYKILLTFFSPSGYEVRKDYDLADIVCYLPFDRKSNVKRFLNLANPAIAVFIKYEFWYNYINQLHKRNIPTYMISAIFRPNQIFFRWYGKAYGKILSFYECICVQDDNSKELLAGIGVNNVEVCGDTRFDRVLDIKSKAKYLPIGEAFSKDKDGNRQLTLVAGSSWPKDEDIFVEYLNNNPNLKLIIAPHEIHEAHLSYIESILKRPSVRYTKATPENVQQFDCLIVDTFGLLSSLYRYGSMAYVGGGFGVGIHNVLEAAVYNIPVIFGPNFKKFREANQLLETGGGYSIHDAETFESLMDEFLEYPKVLEAAGNHAGEYVERNAGVVDRVMKIVKFD</sequence>
<keyword evidence="11" id="KW-1185">Reference proteome</keyword>
<evidence type="ECO:0000313" key="11">
    <source>
        <dbReference type="Proteomes" id="UP000184480"/>
    </source>
</evidence>
<comment type="subcellular location">
    <subcellularLocation>
        <location evidence="8">Cell membrane</location>
    </subcellularLocation>
</comment>